<feature type="binding site" evidence="17">
    <location>
        <position position="691"/>
    </location>
    <ligand>
        <name>ATP</name>
        <dbReference type="ChEBI" id="CHEBI:30616"/>
    </ligand>
</feature>
<feature type="active site" description="4-aspartylphosphate intermediate" evidence="16">
    <location>
        <position position="384"/>
    </location>
</feature>
<evidence type="ECO:0000259" key="21">
    <source>
        <dbReference type="Pfam" id="PF16209"/>
    </source>
</evidence>
<evidence type="ECO:0000256" key="1">
    <source>
        <dbReference type="ARBA" id="ARBA00004141"/>
    </source>
</evidence>
<feature type="binding site" evidence="17">
    <location>
        <position position="576"/>
    </location>
    <ligand>
        <name>ATP</name>
        <dbReference type="ChEBI" id="CHEBI:30616"/>
    </ligand>
</feature>
<evidence type="ECO:0000256" key="4">
    <source>
        <dbReference type="ARBA" id="ARBA00022692"/>
    </source>
</evidence>
<dbReference type="FunFam" id="3.40.50.1000:FF:000014">
    <property type="entry name" value="Phospholipid-transporting ATPase"/>
    <property type="match status" value="1"/>
</dbReference>
<evidence type="ECO:0000256" key="17">
    <source>
        <dbReference type="PIRSR" id="PIRSR606539-2"/>
    </source>
</evidence>
<feature type="binding site" evidence="18">
    <location>
        <position position="830"/>
    </location>
    <ligand>
        <name>Mg(2+)</name>
        <dbReference type="ChEBI" id="CHEBI:18420"/>
    </ligand>
</feature>
<dbReference type="Gene3D" id="2.70.150.10">
    <property type="entry name" value="Calcium-transporting ATPase, cytoplasmic transduction domain A"/>
    <property type="match status" value="1"/>
</dbReference>
<dbReference type="AlphaFoldDB" id="A0AAU9JJA1"/>
<dbReference type="InterPro" id="IPR023298">
    <property type="entry name" value="ATPase_P-typ_TM_dom_sf"/>
</dbReference>
<feature type="binding site" evidence="17">
    <location>
        <position position="385"/>
    </location>
    <ligand>
        <name>ATP</name>
        <dbReference type="ChEBI" id="CHEBI:30616"/>
    </ligand>
</feature>
<dbReference type="InterPro" id="IPR059000">
    <property type="entry name" value="ATPase_P-type_domA"/>
</dbReference>
<dbReference type="Gene3D" id="3.40.50.1000">
    <property type="entry name" value="HAD superfamily/HAD-like"/>
    <property type="match status" value="1"/>
</dbReference>
<gene>
    <name evidence="23" type="ORF">BSTOLATCC_MIC29703</name>
</gene>
<evidence type="ECO:0000259" key="20">
    <source>
        <dbReference type="Pfam" id="PF00122"/>
    </source>
</evidence>
<keyword evidence="8 18" id="KW-0460">Magnesium</keyword>
<evidence type="ECO:0000256" key="10">
    <source>
        <dbReference type="ARBA" id="ARBA00022989"/>
    </source>
</evidence>
<evidence type="ECO:0000256" key="13">
    <source>
        <dbReference type="ARBA" id="ARBA00023201"/>
    </source>
</evidence>
<dbReference type="Pfam" id="PF00122">
    <property type="entry name" value="E1-E2_ATPase"/>
    <property type="match status" value="1"/>
</dbReference>
<evidence type="ECO:0000256" key="5">
    <source>
        <dbReference type="ARBA" id="ARBA00022723"/>
    </source>
</evidence>
<dbReference type="FunFam" id="3.40.50.1000:FF:000001">
    <property type="entry name" value="Phospholipid-transporting ATPase IC"/>
    <property type="match status" value="1"/>
</dbReference>
<comment type="similarity">
    <text evidence="3 19">Belongs to the cation transport ATPase (P-type) (TC 3.A.3) family. Type IV subfamily.</text>
</comment>
<feature type="transmembrane region" description="Helical" evidence="19">
    <location>
        <begin position="271"/>
        <end position="293"/>
    </location>
</feature>
<dbReference type="InterPro" id="IPR023299">
    <property type="entry name" value="ATPase_P-typ_cyto_dom_N"/>
</dbReference>
<dbReference type="SUPFAM" id="SSF81665">
    <property type="entry name" value="Calcium ATPase, transmembrane domain M"/>
    <property type="match status" value="1"/>
</dbReference>
<feature type="transmembrane region" description="Helical" evidence="19">
    <location>
        <begin position="1046"/>
        <end position="1066"/>
    </location>
</feature>
<comment type="subcellular location">
    <subcellularLocation>
        <location evidence="2">Endomembrane system</location>
    </subcellularLocation>
    <subcellularLocation>
        <location evidence="1 19">Membrane</location>
        <topology evidence="1 19">Multi-pass membrane protein</topology>
    </subcellularLocation>
</comment>
<dbReference type="SFLD" id="SFLDS00003">
    <property type="entry name" value="Haloacid_Dehalogenase"/>
    <property type="match status" value="1"/>
</dbReference>
<dbReference type="InterPro" id="IPR032630">
    <property type="entry name" value="P_typ_ATPase_c"/>
</dbReference>
<keyword evidence="5 18" id="KW-0479">Metal-binding</keyword>
<feature type="binding site" evidence="18">
    <location>
        <position position="384"/>
    </location>
    <ligand>
        <name>Mg(2+)</name>
        <dbReference type="ChEBI" id="CHEBI:18420"/>
    </ligand>
</feature>
<feature type="transmembrane region" description="Helical" evidence="19">
    <location>
        <begin position="313"/>
        <end position="341"/>
    </location>
</feature>
<feature type="transmembrane region" description="Helical" evidence="19">
    <location>
        <begin position="74"/>
        <end position="93"/>
    </location>
</feature>
<dbReference type="GO" id="GO:0016887">
    <property type="term" value="F:ATP hydrolysis activity"/>
    <property type="evidence" value="ECO:0007669"/>
    <property type="project" value="InterPro"/>
</dbReference>
<dbReference type="InterPro" id="IPR036412">
    <property type="entry name" value="HAD-like_sf"/>
</dbReference>
<evidence type="ECO:0000256" key="2">
    <source>
        <dbReference type="ARBA" id="ARBA00004308"/>
    </source>
</evidence>
<dbReference type="PANTHER" id="PTHR24092">
    <property type="entry name" value="PROBABLE PHOSPHOLIPID-TRANSPORTING ATPASE"/>
    <property type="match status" value="1"/>
</dbReference>
<dbReference type="Pfam" id="PF13246">
    <property type="entry name" value="Cation_ATPase"/>
    <property type="match status" value="1"/>
</dbReference>
<dbReference type="InterPro" id="IPR008250">
    <property type="entry name" value="ATPase_P-typ_transduc_dom_A_sf"/>
</dbReference>
<feature type="binding site" evidence="17">
    <location>
        <position position="552"/>
    </location>
    <ligand>
        <name>ATP</name>
        <dbReference type="ChEBI" id="CHEBI:30616"/>
    </ligand>
</feature>
<evidence type="ECO:0000259" key="22">
    <source>
        <dbReference type="Pfam" id="PF16212"/>
    </source>
</evidence>
<feature type="transmembrane region" description="Helical" evidence="19">
    <location>
        <begin position="1015"/>
        <end position="1034"/>
    </location>
</feature>
<dbReference type="PANTHER" id="PTHR24092:SF150">
    <property type="entry name" value="PHOSPHOLIPID-TRANSPORTING ATPASE"/>
    <property type="match status" value="1"/>
</dbReference>
<evidence type="ECO:0000256" key="8">
    <source>
        <dbReference type="ARBA" id="ARBA00022842"/>
    </source>
</evidence>
<evidence type="ECO:0000256" key="9">
    <source>
        <dbReference type="ARBA" id="ARBA00022967"/>
    </source>
</evidence>
<keyword evidence="24" id="KW-1185">Reference proteome</keyword>
<dbReference type="GO" id="GO:0005886">
    <property type="term" value="C:plasma membrane"/>
    <property type="evidence" value="ECO:0007669"/>
    <property type="project" value="TreeGrafter"/>
</dbReference>
<sequence>MSNEQDHKRTIFINGFESNKQFKYPSNYISTTKYNIVTFFPRCLFEQFKKLANIYFLAIAVLQSIPQISPLTPFTAIFPLVFVLAVAMIREGVEDYFRYKSDKEVNSVPVNVYRNGSFSFKRCDEIHVGEIALLRKDDAIPCDMVMLSNSNENGVAYIETSTIDGEKTLKPRQAFPETLKFFRENDFIRIFSMVQCDLPNPRIYQFNGAIDYKNKKYPLDKNNLLLGGAFIRNTAWVIGVVVYTGKETKLRQNLMARTYKQSSIEKNVNKYIFYILIMQFVLCTFCAILSGIWSYKYLGEHYYIDQHDFQSGLVGFLSYFTYLLLLNTMLPISLIISLELIKVAQGFFMERDIEMYSKIRNRTCKVSSYSLNEELGMVQHIFSDKTGTLTQNKMEFKFCSVGNKMYGDKKALSDKEFQSTATYSTKETIFTFNSKEITNDLFSEKGNEKLIYSINYSFDEKMQSFSKQSEPLDHFFRCMSLCHECLVESNNNGDVDYIGQSPDEIALVDAARHLGYRYWKIKNNEIELHVIPFRNEDKKIREFYEKICVLEFDSDRKRNSVVVREKSTNKIFLYIKGADNIIKQRLDPRNSSDYLEKISHDLDTYSKRGYRTLLFGFKIIEEEEFLSWMVKFAKASTAIEDRYTQLSQCAEEIEKGIFLLGCTAVEDSLQDEVPNTINSLLNAGIKVWMLTGDKLETAENIGKTCSLLSDEMIIEKCSETTISGCLITLSQIDRVISSSHHIDSALIIEGQSLEIVLFDIKNTEKVQKYPEFAKNEKKIKEITEHFLNIASRCKTVICCRVTPGQKREVVKLMKDRKKLVTLSIGDGANDVSMILEAQVGVGIYGEEGMQAVQASDYAIGEFKYLWELLLVHGRFNYIRQSEMILYFFYKNLVFTIPQFLFSFYCAYSGKSIWDDWYITLFNMLFTAVPLMIRALFEKDIIIPRRAETSSQGEDRQSVLRRLVPRAYNIGRTNKIFTRINFFKWVINGFFHSLIIFFIPLYALSEGIMNKKGDNYDFWTFSITAFTCVLFIVNLKLFLHTKLWNSFHSAAMLGTSIFIYFVFMLIYDALSSFSNRFSVWQILLSSYFYFSVLISMSIVVVIDGGLLMFRRISNPDDSEVLMDYSLSVKREKMDKIKINKSRLTTPFITLSSSQSQINWSVLYLNKIIF</sequence>
<dbReference type="Pfam" id="PF16209">
    <property type="entry name" value="PhoLip_ATPase_N"/>
    <property type="match status" value="1"/>
</dbReference>
<reference evidence="23" key="1">
    <citation type="submission" date="2021-09" db="EMBL/GenBank/DDBJ databases">
        <authorList>
            <consortium name="AG Swart"/>
            <person name="Singh M."/>
            <person name="Singh A."/>
            <person name="Seah K."/>
            <person name="Emmerich C."/>
        </authorList>
    </citation>
    <scope>NUCLEOTIDE SEQUENCE</scope>
    <source>
        <strain evidence="23">ATCC30299</strain>
    </source>
</reference>
<dbReference type="GO" id="GO:0008554">
    <property type="term" value="F:P-type sodium transporter activity"/>
    <property type="evidence" value="ECO:0007669"/>
    <property type="project" value="UniProtKB-EC"/>
</dbReference>
<dbReference type="EMBL" id="CAJZBQ010000029">
    <property type="protein sequence ID" value="CAG9321794.1"/>
    <property type="molecule type" value="Genomic_DNA"/>
</dbReference>
<feature type="binding site" evidence="17">
    <location>
        <position position="386"/>
    </location>
    <ligand>
        <name>ATP</name>
        <dbReference type="ChEBI" id="CHEBI:30616"/>
    </ligand>
</feature>
<dbReference type="NCBIfam" id="TIGR01652">
    <property type="entry name" value="ATPase-Plipid"/>
    <property type="match status" value="1"/>
</dbReference>
<dbReference type="Gene3D" id="3.40.1110.10">
    <property type="entry name" value="Calcium-transporting ATPase, cytoplasmic domain N"/>
    <property type="match status" value="1"/>
</dbReference>
<feature type="binding site" evidence="17">
    <location>
        <position position="830"/>
    </location>
    <ligand>
        <name>ATP</name>
        <dbReference type="ChEBI" id="CHEBI:30616"/>
    </ligand>
</feature>
<dbReference type="EC" id="7.6.2.1" evidence="19"/>
<keyword evidence="12 19" id="KW-0472">Membrane</keyword>
<dbReference type="SUPFAM" id="SSF81660">
    <property type="entry name" value="Metal cation-transporting ATPase, ATP-binding domain N"/>
    <property type="match status" value="1"/>
</dbReference>
<feature type="binding site" evidence="17">
    <location>
        <position position="611"/>
    </location>
    <ligand>
        <name>ATP</name>
        <dbReference type="ChEBI" id="CHEBI:30616"/>
    </ligand>
</feature>
<dbReference type="InterPro" id="IPR023214">
    <property type="entry name" value="HAD_sf"/>
</dbReference>
<dbReference type="InterPro" id="IPR018303">
    <property type="entry name" value="ATPase_P-typ_P_site"/>
</dbReference>
<feature type="binding site" evidence="18">
    <location>
        <position position="826"/>
    </location>
    <ligand>
        <name>Mg(2+)</name>
        <dbReference type="ChEBI" id="CHEBI:18420"/>
    </ligand>
</feature>
<feature type="transmembrane region" description="Helical" evidence="19">
    <location>
        <begin position="884"/>
        <end position="904"/>
    </location>
</feature>
<feature type="binding site" evidence="17">
    <location>
        <position position="384"/>
    </location>
    <ligand>
        <name>ATP</name>
        <dbReference type="ChEBI" id="CHEBI:30616"/>
    </ligand>
</feature>
<dbReference type="SUPFAM" id="SSF56784">
    <property type="entry name" value="HAD-like"/>
    <property type="match status" value="1"/>
</dbReference>
<dbReference type="GO" id="GO:0140326">
    <property type="term" value="F:ATPase-coupled intramembrane lipid transporter activity"/>
    <property type="evidence" value="ECO:0007669"/>
    <property type="project" value="UniProtKB-EC"/>
</dbReference>
<keyword evidence="4 19" id="KW-0812">Transmembrane</keyword>
<evidence type="ECO:0000256" key="6">
    <source>
        <dbReference type="ARBA" id="ARBA00022741"/>
    </source>
</evidence>
<evidence type="ECO:0000256" key="3">
    <source>
        <dbReference type="ARBA" id="ARBA00008109"/>
    </source>
</evidence>
<keyword evidence="9 19" id="KW-1278">Translocase</keyword>
<organism evidence="23 24">
    <name type="scientific">Blepharisma stoltei</name>
    <dbReference type="NCBI Taxonomy" id="1481888"/>
    <lineage>
        <taxon>Eukaryota</taxon>
        <taxon>Sar</taxon>
        <taxon>Alveolata</taxon>
        <taxon>Ciliophora</taxon>
        <taxon>Postciliodesmatophora</taxon>
        <taxon>Heterotrichea</taxon>
        <taxon>Heterotrichida</taxon>
        <taxon>Blepharismidae</taxon>
        <taxon>Blepharisma</taxon>
    </lineage>
</organism>
<dbReference type="PROSITE" id="PS00154">
    <property type="entry name" value="ATPASE_E1_E2"/>
    <property type="match status" value="1"/>
</dbReference>
<feature type="domain" description="P-type ATPase C-terminal" evidence="22">
    <location>
        <begin position="852"/>
        <end position="1114"/>
    </location>
</feature>
<comment type="cofactor">
    <cofactor evidence="18">
        <name>Mg(2+)</name>
        <dbReference type="ChEBI" id="CHEBI:18420"/>
    </cofactor>
</comment>
<proteinExistence type="inferred from homology"/>
<evidence type="ECO:0000256" key="12">
    <source>
        <dbReference type="ARBA" id="ARBA00023136"/>
    </source>
</evidence>
<feature type="binding site" evidence="17">
    <location>
        <position position="504"/>
    </location>
    <ligand>
        <name>ATP</name>
        <dbReference type="ChEBI" id="CHEBI:30616"/>
    </ligand>
</feature>
<evidence type="ECO:0000256" key="16">
    <source>
        <dbReference type="PIRSR" id="PIRSR606539-1"/>
    </source>
</evidence>
<feature type="transmembrane region" description="Helical" evidence="19">
    <location>
        <begin position="51"/>
        <end position="68"/>
    </location>
</feature>
<name>A0AAU9JJA1_9CILI</name>
<dbReference type="InterPro" id="IPR032631">
    <property type="entry name" value="P-type_ATPase_N"/>
</dbReference>
<dbReference type="Pfam" id="PF16212">
    <property type="entry name" value="PhoLip_ATPase_C"/>
    <property type="match status" value="1"/>
</dbReference>
<evidence type="ECO:0000256" key="19">
    <source>
        <dbReference type="RuleBase" id="RU362033"/>
    </source>
</evidence>
<evidence type="ECO:0000313" key="23">
    <source>
        <dbReference type="EMBL" id="CAG9321794.1"/>
    </source>
</evidence>
<feature type="binding site" evidence="17">
    <location>
        <position position="806"/>
    </location>
    <ligand>
        <name>ATP</name>
        <dbReference type="ChEBI" id="CHEBI:30616"/>
    </ligand>
</feature>
<dbReference type="SUPFAM" id="SSF81653">
    <property type="entry name" value="Calcium ATPase, transduction domain A"/>
    <property type="match status" value="1"/>
</dbReference>
<dbReference type="PRINTS" id="PR00119">
    <property type="entry name" value="CATATPASE"/>
</dbReference>
<keyword evidence="13" id="KW-0739">Sodium transport</keyword>
<dbReference type="NCBIfam" id="TIGR01494">
    <property type="entry name" value="ATPase_P-type"/>
    <property type="match status" value="1"/>
</dbReference>
<keyword evidence="10 19" id="KW-1133">Transmembrane helix</keyword>
<feature type="domain" description="P-type ATPase A" evidence="20">
    <location>
        <begin position="108"/>
        <end position="252"/>
    </location>
</feature>
<evidence type="ECO:0000256" key="15">
    <source>
        <dbReference type="ARBA" id="ARBA00049499"/>
    </source>
</evidence>
<evidence type="ECO:0000256" key="11">
    <source>
        <dbReference type="ARBA" id="ARBA00023053"/>
    </source>
</evidence>
<evidence type="ECO:0000256" key="7">
    <source>
        <dbReference type="ARBA" id="ARBA00022840"/>
    </source>
</evidence>
<feature type="binding site" evidence="17">
    <location>
        <position position="800"/>
    </location>
    <ligand>
        <name>ATP</name>
        <dbReference type="ChEBI" id="CHEBI:30616"/>
    </ligand>
</feature>
<keyword evidence="13" id="KW-0406">Ion transport</keyword>
<dbReference type="InterPro" id="IPR001757">
    <property type="entry name" value="P_typ_ATPase"/>
</dbReference>
<feature type="binding site" evidence="18">
    <location>
        <position position="386"/>
    </location>
    <ligand>
        <name>Mg(2+)</name>
        <dbReference type="ChEBI" id="CHEBI:18420"/>
    </ligand>
</feature>
<keyword evidence="11" id="KW-0915">Sodium</keyword>
<dbReference type="GO" id="GO:0045332">
    <property type="term" value="P:phospholipid translocation"/>
    <property type="evidence" value="ECO:0007669"/>
    <property type="project" value="TreeGrafter"/>
</dbReference>
<feature type="transmembrane region" description="Helical" evidence="19">
    <location>
        <begin position="916"/>
        <end position="936"/>
    </location>
</feature>
<dbReference type="SFLD" id="SFLDF00027">
    <property type="entry name" value="p-type_atpase"/>
    <property type="match status" value="1"/>
</dbReference>
<keyword evidence="6 17" id="KW-0547">Nucleotide-binding</keyword>
<comment type="catalytic activity">
    <reaction evidence="14 19">
        <text>ATP + H2O + phospholipidSide 1 = ADP + phosphate + phospholipidSide 2.</text>
        <dbReference type="EC" id="7.6.2.1"/>
    </reaction>
</comment>
<comment type="catalytic activity">
    <reaction evidence="15">
        <text>Na(+)(in) + ATP + H2O = Na(+)(out) + ADP + phosphate + H(+)</text>
        <dbReference type="Rhea" id="RHEA:14633"/>
        <dbReference type="ChEBI" id="CHEBI:15377"/>
        <dbReference type="ChEBI" id="CHEBI:15378"/>
        <dbReference type="ChEBI" id="CHEBI:29101"/>
        <dbReference type="ChEBI" id="CHEBI:30616"/>
        <dbReference type="ChEBI" id="CHEBI:43474"/>
        <dbReference type="ChEBI" id="CHEBI:456216"/>
        <dbReference type="EC" id="7.2.2.3"/>
    </reaction>
    <physiologicalReaction direction="left-to-right" evidence="15">
        <dbReference type="Rhea" id="RHEA:14634"/>
    </physiologicalReaction>
</comment>
<evidence type="ECO:0000256" key="18">
    <source>
        <dbReference type="PIRSR" id="PIRSR606539-3"/>
    </source>
</evidence>
<feature type="transmembrane region" description="Helical" evidence="19">
    <location>
        <begin position="981"/>
        <end position="1003"/>
    </location>
</feature>
<evidence type="ECO:0000313" key="24">
    <source>
        <dbReference type="Proteomes" id="UP001162131"/>
    </source>
</evidence>
<feature type="binding site" evidence="17">
    <location>
        <position position="829"/>
    </location>
    <ligand>
        <name>ATP</name>
        <dbReference type="ChEBI" id="CHEBI:30616"/>
    </ligand>
</feature>
<dbReference type="InterPro" id="IPR044492">
    <property type="entry name" value="P_typ_ATPase_HD_dom"/>
</dbReference>
<feature type="transmembrane region" description="Helical" evidence="19">
    <location>
        <begin position="1086"/>
        <end position="1108"/>
    </location>
</feature>
<keyword evidence="13" id="KW-0813">Transport</keyword>
<keyword evidence="7 17" id="KW-0067">ATP-binding</keyword>
<dbReference type="Proteomes" id="UP001162131">
    <property type="component" value="Unassembled WGS sequence"/>
</dbReference>
<evidence type="ECO:0000256" key="14">
    <source>
        <dbReference type="ARBA" id="ARBA00034036"/>
    </source>
</evidence>
<dbReference type="InterPro" id="IPR006539">
    <property type="entry name" value="P-type_ATPase_IV"/>
</dbReference>
<accession>A0AAU9JJA1</accession>
<comment type="caution">
    <text evidence="23">The sequence shown here is derived from an EMBL/GenBank/DDBJ whole genome shotgun (WGS) entry which is preliminary data.</text>
</comment>
<dbReference type="GO" id="GO:0000287">
    <property type="term" value="F:magnesium ion binding"/>
    <property type="evidence" value="ECO:0007669"/>
    <property type="project" value="UniProtKB-UniRule"/>
</dbReference>
<feature type="domain" description="P-type ATPase N-terminal" evidence="21">
    <location>
        <begin position="12"/>
        <end position="77"/>
    </location>
</feature>
<dbReference type="GO" id="GO:0005524">
    <property type="term" value="F:ATP binding"/>
    <property type="evidence" value="ECO:0007669"/>
    <property type="project" value="UniProtKB-UniRule"/>
</dbReference>
<protein>
    <recommendedName>
        <fullName evidence="19">Phospholipid-transporting ATPase</fullName>
        <ecNumber evidence="19">7.6.2.1</ecNumber>
    </recommendedName>
</protein>
<dbReference type="SFLD" id="SFLDG00002">
    <property type="entry name" value="C1.7:_P-type_atpase_like"/>
    <property type="match status" value="1"/>
</dbReference>
<feature type="binding site" evidence="17">
    <location>
        <position position="692"/>
    </location>
    <ligand>
        <name>ATP</name>
        <dbReference type="ChEBI" id="CHEBI:30616"/>
    </ligand>
</feature>
<feature type="binding site" evidence="17">
    <location>
        <position position="693"/>
    </location>
    <ligand>
        <name>ATP</name>
        <dbReference type="ChEBI" id="CHEBI:30616"/>
    </ligand>
</feature>